<feature type="domain" description="JmjC" evidence="1">
    <location>
        <begin position="116"/>
        <end position="278"/>
    </location>
</feature>
<gene>
    <name evidence="2" type="ORF">ABC974_09825</name>
</gene>
<dbReference type="Pfam" id="PF13621">
    <property type="entry name" value="Cupin_8"/>
    <property type="match status" value="1"/>
</dbReference>
<reference evidence="2 3" key="1">
    <citation type="submission" date="2024-05" db="EMBL/GenBank/DDBJ databases">
        <authorList>
            <person name="Liu Q."/>
            <person name="Xin Y.-H."/>
        </authorList>
    </citation>
    <scope>NUCLEOTIDE SEQUENCE [LARGE SCALE GENOMIC DNA]</scope>
    <source>
        <strain evidence="2 3">CGMCC 1.10181</strain>
    </source>
</reference>
<evidence type="ECO:0000259" key="1">
    <source>
        <dbReference type="PROSITE" id="PS51184"/>
    </source>
</evidence>
<organism evidence="2 3">
    <name type="scientific">Sphingomonas oligophenolica</name>
    <dbReference type="NCBI Taxonomy" id="301154"/>
    <lineage>
        <taxon>Bacteria</taxon>
        <taxon>Pseudomonadati</taxon>
        <taxon>Pseudomonadota</taxon>
        <taxon>Alphaproteobacteria</taxon>
        <taxon>Sphingomonadales</taxon>
        <taxon>Sphingomonadaceae</taxon>
        <taxon>Sphingomonas</taxon>
    </lineage>
</organism>
<dbReference type="SMART" id="SM00558">
    <property type="entry name" value="JmjC"/>
    <property type="match status" value="1"/>
</dbReference>
<evidence type="ECO:0000313" key="2">
    <source>
        <dbReference type="EMBL" id="MEN2789923.1"/>
    </source>
</evidence>
<dbReference type="PANTHER" id="PTHR12461:SF105">
    <property type="entry name" value="HYPOXIA-INDUCIBLE FACTOR 1-ALPHA INHIBITOR"/>
    <property type="match status" value="1"/>
</dbReference>
<dbReference type="PANTHER" id="PTHR12461">
    <property type="entry name" value="HYPOXIA-INDUCIBLE FACTOR 1 ALPHA INHIBITOR-RELATED"/>
    <property type="match status" value="1"/>
</dbReference>
<keyword evidence="3" id="KW-1185">Reference proteome</keyword>
<name>A0ABU9Y299_9SPHN</name>
<evidence type="ECO:0000313" key="3">
    <source>
        <dbReference type="Proteomes" id="UP001419910"/>
    </source>
</evidence>
<comment type="caution">
    <text evidence="2">The sequence shown here is derived from an EMBL/GenBank/DDBJ whole genome shotgun (WGS) entry which is preliminary data.</text>
</comment>
<dbReference type="EMBL" id="JBDIME010000006">
    <property type="protein sequence ID" value="MEN2789923.1"/>
    <property type="molecule type" value="Genomic_DNA"/>
</dbReference>
<dbReference type="Gene3D" id="2.60.120.10">
    <property type="entry name" value="Jelly Rolls"/>
    <property type="match status" value="1"/>
</dbReference>
<dbReference type="InterPro" id="IPR041667">
    <property type="entry name" value="Cupin_8"/>
</dbReference>
<sequence length="343" mass="38404">MMAISRKTREISGLSPDRIPFDALMEAQEPAILKGVASDWPLVEAGRKSAAEAIGYLLSFDGGRQVTAYTGKPEIRGRFFYDDDVSGMNFEAGREPLAAVLGRIETHLDDPDAPAFYVGSTDLDTYLPGLRAENDLVLNNPMFEENPPIVSIWIGNRTTASAHYDMSNNIACCMAGHRRFTLFPPDQVHNLYPGPLEPTPGGQVVSMVDFSAPDLDRYPRFAEALEAGQVAELEPGDILFYPALWWHHVEALDSFNAMINYWWNTSPAFIDNPQNTLLHALLSLRDRPEPEKRAWRELFDYYVFGPADLAGAHLPEAARGNLARLDETKARRLRAMLLNRLNR</sequence>
<dbReference type="InterPro" id="IPR014710">
    <property type="entry name" value="RmlC-like_jellyroll"/>
</dbReference>
<protein>
    <submittedName>
        <fullName evidence="2">Cupin-like domain-containing protein</fullName>
    </submittedName>
</protein>
<accession>A0ABU9Y299</accession>
<dbReference type="RefSeq" id="WP_343891291.1">
    <property type="nucleotide sequence ID" value="NZ_BAAAEH010000040.1"/>
</dbReference>
<proteinExistence type="predicted"/>
<dbReference type="InterPro" id="IPR003347">
    <property type="entry name" value="JmjC_dom"/>
</dbReference>
<dbReference type="PROSITE" id="PS51184">
    <property type="entry name" value="JMJC"/>
    <property type="match status" value="1"/>
</dbReference>
<dbReference type="Proteomes" id="UP001419910">
    <property type="component" value="Unassembled WGS sequence"/>
</dbReference>
<dbReference type="SUPFAM" id="SSF51197">
    <property type="entry name" value="Clavaminate synthase-like"/>
    <property type="match status" value="1"/>
</dbReference>